<evidence type="ECO:0000313" key="1">
    <source>
        <dbReference type="EMBL" id="MQL78486.1"/>
    </source>
</evidence>
<proteinExistence type="predicted"/>
<dbReference type="SUPFAM" id="SSF46689">
    <property type="entry name" value="Homeodomain-like"/>
    <property type="match status" value="1"/>
</dbReference>
<dbReference type="InterPro" id="IPR022228">
    <property type="entry name" value="DUF3755"/>
</dbReference>
<dbReference type="OrthoDB" id="19768at2759"/>
<sequence length="238" mass="26513">MAADSNTGFHQRTAPSSLYNRHMVSFQSGEAASSTRMIPTGMDGFVGVSSSTGMVFTGNPGVINETAVLIPGRNTASCLHLDRGLALQDSAGLAVDWSFDEQTLLEEGLVKYANEPNIMRYIKIAAMLKNKTVRDVALRCRWMTKKEAGKRRKQEEYYTGKKMKDKKLQENINLFFHMKNNVTTILNRMSEMPGIMRRMPPLPVSVDEELFSSLLPSASEAFLFGTSSSICLKQEPRC</sequence>
<organism evidence="1 2">
    <name type="scientific">Colocasia esculenta</name>
    <name type="common">Wild taro</name>
    <name type="synonym">Arum esculentum</name>
    <dbReference type="NCBI Taxonomy" id="4460"/>
    <lineage>
        <taxon>Eukaryota</taxon>
        <taxon>Viridiplantae</taxon>
        <taxon>Streptophyta</taxon>
        <taxon>Embryophyta</taxon>
        <taxon>Tracheophyta</taxon>
        <taxon>Spermatophyta</taxon>
        <taxon>Magnoliopsida</taxon>
        <taxon>Liliopsida</taxon>
        <taxon>Araceae</taxon>
        <taxon>Aroideae</taxon>
        <taxon>Colocasieae</taxon>
        <taxon>Colocasia</taxon>
    </lineage>
</organism>
<dbReference type="InterPro" id="IPR001005">
    <property type="entry name" value="SANT/Myb"/>
</dbReference>
<dbReference type="AlphaFoldDB" id="A0A843U8D6"/>
<reference evidence="1" key="1">
    <citation type="submission" date="2017-07" db="EMBL/GenBank/DDBJ databases">
        <title>Taro Niue Genome Assembly and Annotation.</title>
        <authorList>
            <person name="Atibalentja N."/>
            <person name="Keating K."/>
            <person name="Fields C.J."/>
        </authorList>
    </citation>
    <scope>NUCLEOTIDE SEQUENCE</scope>
    <source>
        <strain evidence="1">Niue_2</strain>
        <tissue evidence="1">Leaf</tissue>
    </source>
</reference>
<dbReference type="InterPro" id="IPR009057">
    <property type="entry name" value="Homeodomain-like_sf"/>
</dbReference>
<dbReference type="Pfam" id="PF12579">
    <property type="entry name" value="DUF3755"/>
    <property type="match status" value="1"/>
</dbReference>
<keyword evidence="2" id="KW-1185">Reference proteome</keyword>
<dbReference type="PANTHER" id="PTHR14000:SF6">
    <property type="entry name" value="OS02G0631200 PROTEIN"/>
    <property type="match status" value="1"/>
</dbReference>
<dbReference type="PANTHER" id="PTHR14000">
    <property type="entry name" value="FINGER CCCH DOMAIN PROTEIN, PUTATIVE (DUF3755)-RELATED"/>
    <property type="match status" value="1"/>
</dbReference>
<dbReference type="Gene3D" id="1.10.10.60">
    <property type="entry name" value="Homeodomain-like"/>
    <property type="match status" value="1"/>
</dbReference>
<accession>A0A843U8D6</accession>
<protein>
    <submittedName>
        <fullName evidence="1">Uncharacterized protein</fullName>
    </submittedName>
</protein>
<dbReference type="CDD" id="cd00167">
    <property type="entry name" value="SANT"/>
    <property type="match status" value="1"/>
</dbReference>
<gene>
    <name evidence="1" type="ORF">Taro_010909</name>
</gene>
<dbReference type="EMBL" id="NMUH01000402">
    <property type="protein sequence ID" value="MQL78486.1"/>
    <property type="molecule type" value="Genomic_DNA"/>
</dbReference>
<evidence type="ECO:0000313" key="2">
    <source>
        <dbReference type="Proteomes" id="UP000652761"/>
    </source>
</evidence>
<comment type="caution">
    <text evidence="1">The sequence shown here is derived from an EMBL/GenBank/DDBJ whole genome shotgun (WGS) entry which is preliminary data.</text>
</comment>
<name>A0A843U8D6_COLES</name>
<dbReference type="Proteomes" id="UP000652761">
    <property type="component" value="Unassembled WGS sequence"/>
</dbReference>